<dbReference type="SUPFAM" id="SSF49785">
    <property type="entry name" value="Galactose-binding domain-like"/>
    <property type="match status" value="1"/>
</dbReference>
<keyword evidence="3" id="KW-0326">Glycosidase</keyword>
<gene>
    <name evidence="7" type="ORF">SM611_07420</name>
</gene>
<dbReference type="InterPro" id="IPR013783">
    <property type="entry name" value="Ig-like_fold"/>
</dbReference>
<sequence length="605" mass="67678">MTLLTRWGRALDPDAVLPEYPRPQLVREGHLNLNGRWEYAFADAEPAEYDGEIVVPFSPESALSGVGRRLLPDETLWYRRAIELPDGFQRPGDRVLLHFGAVDQTCRVAVNGREAGRHDGGYLPFSLDITGLLEDGAGELVVEVRDPSDTGDRGWGKQRLKRGGIWYTPQSGIWQTVWIECVPAVHVERLTLVPHLDDACVEVTVHAATHETARIEIRANTEMRANEGIRADGEVVARAEAPANEPVRLPVPDVRPWSPEDPFLYDITVELGTDRVESYVGMRSFGTGPDENGVPRLLLNGRPYFHAGVLDQGYWSDGMYTAPSDEALVHDIATMKRLGFTMLRKHIKVEPCRWYYHCDRLGMIVWQDMVNGGGPYRPEVVTAPAVLPLRLDDAKHRRFGRADPASRERFREETRETIEHLRNVVSIAVWVPFNEGWGQFDAADVAAEIRALDPTRTIDHASGWHDQGAGDLRSLHVYFRKFRVPRRRDPRVLVLSEYGGYNLRVDGHAFSDKDFGYKRYEDAGRLGAAFARLHARQIVPAIPRGLGATVYTQLSDVEDELNGLLTHDREVCKLPADLVRSVNARLTAALGAPLTSAGGPPPPTR</sequence>
<dbReference type="Proteomes" id="UP001569963">
    <property type="component" value="Unassembled WGS sequence"/>
</dbReference>
<feature type="domain" description="Glycoside hydrolase family 2 immunoglobulin-like beta-sandwich" evidence="4">
    <location>
        <begin position="185"/>
        <end position="283"/>
    </location>
</feature>
<dbReference type="InterPro" id="IPR006104">
    <property type="entry name" value="Glyco_hydro_2_N"/>
</dbReference>
<comment type="caution">
    <text evidence="7">The sequence shown here is derived from an EMBL/GenBank/DDBJ whole genome shotgun (WGS) entry which is preliminary data.</text>
</comment>
<protein>
    <submittedName>
        <fullName evidence="7">Glycoside hydrolase family 2 TIM barrel-domain containing protein</fullName>
    </submittedName>
</protein>
<evidence type="ECO:0000313" key="8">
    <source>
        <dbReference type="Proteomes" id="UP001569963"/>
    </source>
</evidence>
<dbReference type="InterPro" id="IPR006102">
    <property type="entry name" value="Ig-like_GH2"/>
</dbReference>
<accession>A0ABV4Q6H6</accession>
<dbReference type="SUPFAM" id="SSF51445">
    <property type="entry name" value="(Trans)glycosidases"/>
    <property type="match status" value="1"/>
</dbReference>
<dbReference type="Gene3D" id="2.60.40.10">
    <property type="entry name" value="Immunoglobulins"/>
    <property type="match status" value="1"/>
</dbReference>
<feature type="domain" description="Glycoside hydrolase family 2 catalytic" evidence="5">
    <location>
        <begin position="297"/>
        <end position="469"/>
    </location>
</feature>
<organism evidence="7 8">
    <name type="scientific">Actinomadura monticuli</name>
    <dbReference type="NCBI Taxonomy" id="3097367"/>
    <lineage>
        <taxon>Bacteria</taxon>
        <taxon>Bacillati</taxon>
        <taxon>Actinomycetota</taxon>
        <taxon>Actinomycetes</taxon>
        <taxon>Streptosporangiales</taxon>
        <taxon>Thermomonosporaceae</taxon>
        <taxon>Actinomadura</taxon>
    </lineage>
</organism>
<dbReference type="Gene3D" id="2.60.120.260">
    <property type="entry name" value="Galactose-binding domain-like"/>
    <property type="match status" value="1"/>
</dbReference>
<proteinExistence type="inferred from homology"/>
<dbReference type="PANTHER" id="PTHR42732">
    <property type="entry name" value="BETA-GALACTOSIDASE"/>
    <property type="match status" value="1"/>
</dbReference>
<keyword evidence="2 7" id="KW-0378">Hydrolase</keyword>
<evidence type="ECO:0000259" key="6">
    <source>
        <dbReference type="Pfam" id="PF02837"/>
    </source>
</evidence>
<dbReference type="RefSeq" id="WP_371948271.1">
    <property type="nucleotide sequence ID" value="NZ_JAXCEI010000003.1"/>
</dbReference>
<evidence type="ECO:0000256" key="2">
    <source>
        <dbReference type="ARBA" id="ARBA00022801"/>
    </source>
</evidence>
<keyword evidence="8" id="KW-1185">Reference proteome</keyword>
<dbReference type="Pfam" id="PF02836">
    <property type="entry name" value="Glyco_hydro_2_C"/>
    <property type="match status" value="1"/>
</dbReference>
<dbReference type="Pfam" id="PF00703">
    <property type="entry name" value="Glyco_hydro_2"/>
    <property type="match status" value="1"/>
</dbReference>
<dbReference type="SUPFAM" id="SSF49303">
    <property type="entry name" value="beta-Galactosidase/glucuronidase domain"/>
    <property type="match status" value="1"/>
</dbReference>
<name>A0ABV4Q6H6_9ACTN</name>
<dbReference type="GO" id="GO:0016787">
    <property type="term" value="F:hydrolase activity"/>
    <property type="evidence" value="ECO:0007669"/>
    <property type="project" value="UniProtKB-KW"/>
</dbReference>
<evidence type="ECO:0000259" key="4">
    <source>
        <dbReference type="Pfam" id="PF00703"/>
    </source>
</evidence>
<evidence type="ECO:0000259" key="5">
    <source>
        <dbReference type="Pfam" id="PF02836"/>
    </source>
</evidence>
<dbReference type="PANTHER" id="PTHR42732:SF2">
    <property type="entry name" value="BETA-MANNOSIDASE"/>
    <property type="match status" value="1"/>
</dbReference>
<dbReference type="InterPro" id="IPR006103">
    <property type="entry name" value="Glyco_hydro_2_cat"/>
</dbReference>
<comment type="similarity">
    <text evidence="1">Belongs to the glycosyl hydrolase 2 family.</text>
</comment>
<dbReference type="EMBL" id="JAXCEI010000003">
    <property type="protein sequence ID" value="MFA1538751.1"/>
    <property type="molecule type" value="Genomic_DNA"/>
</dbReference>
<dbReference type="Gene3D" id="3.20.20.80">
    <property type="entry name" value="Glycosidases"/>
    <property type="match status" value="1"/>
</dbReference>
<evidence type="ECO:0000256" key="3">
    <source>
        <dbReference type="ARBA" id="ARBA00023295"/>
    </source>
</evidence>
<evidence type="ECO:0000313" key="7">
    <source>
        <dbReference type="EMBL" id="MFA1538751.1"/>
    </source>
</evidence>
<reference evidence="7 8" key="1">
    <citation type="submission" date="2023-11" db="EMBL/GenBank/DDBJ databases">
        <title>Actinomadura monticuli sp. nov., isolated from volcanic ash.</title>
        <authorList>
            <person name="Lee S.D."/>
            <person name="Yang H."/>
            <person name="Kim I.S."/>
        </authorList>
    </citation>
    <scope>NUCLEOTIDE SEQUENCE [LARGE SCALE GENOMIC DNA]</scope>
    <source>
        <strain evidence="7 8">DLS-62</strain>
    </source>
</reference>
<dbReference type="InterPro" id="IPR036156">
    <property type="entry name" value="Beta-gal/glucu_dom_sf"/>
</dbReference>
<dbReference type="Pfam" id="PF02837">
    <property type="entry name" value="Glyco_hydro_2_N"/>
    <property type="match status" value="1"/>
</dbReference>
<feature type="domain" description="Glycosyl hydrolases family 2 sugar binding" evidence="6">
    <location>
        <begin position="74"/>
        <end position="146"/>
    </location>
</feature>
<dbReference type="InterPro" id="IPR051913">
    <property type="entry name" value="GH2_Domain-Containing"/>
</dbReference>
<dbReference type="InterPro" id="IPR008979">
    <property type="entry name" value="Galactose-bd-like_sf"/>
</dbReference>
<evidence type="ECO:0000256" key="1">
    <source>
        <dbReference type="ARBA" id="ARBA00007401"/>
    </source>
</evidence>
<dbReference type="InterPro" id="IPR017853">
    <property type="entry name" value="GH"/>
</dbReference>